<proteinExistence type="predicted"/>
<reference evidence="3 4" key="1">
    <citation type="journal article" date="2015" name="Stand. Genomic Sci.">
        <title>Genome sequence of a native-feather degrading extremely thermophilic Eubacterium, Fervidobacterium islandicum AW-1.</title>
        <authorList>
            <person name="Lee Y.J."/>
            <person name="Jeong H."/>
            <person name="Park G.S."/>
            <person name="Kwak Y."/>
            <person name="Lee S.J."/>
            <person name="Lee S.J."/>
            <person name="Park M.K."/>
            <person name="Kim J.Y."/>
            <person name="Kang H.K."/>
            <person name="Shin J.H."/>
            <person name="Lee D.W."/>
        </authorList>
    </citation>
    <scope>NUCLEOTIDE SEQUENCE [LARGE SCALE GENOMIC DNA]</scope>
    <source>
        <strain evidence="3 4">AW-1</strain>
    </source>
</reference>
<feature type="transmembrane region" description="Helical" evidence="1">
    <location>
        <begin position="91"/>
        <end position="121"/>
    </location>
</feature>
<feature type="domain" description="DUF1468" evidence="2">
    <location>
        <begin position="12"/>
        <end position="160"/>
    </location>
</feature>
<dbReference type="EMBL" id="CP014334">
    <property type="protein sequence ID" value="AMW32020.1"/>
    <property type="molecule type" value="Genomic_DNA"/>
</dbReference>
<dbReference type="RefSeq" id="WP_033191458.1">
    <property type="nucleotide sequence ID" value="NZ_CP014334.2"/>
</dbReference>
<keyword evidence="4" id="KW-1185">Reference proteome</keyword>
<dbReference type="KEGG" id="fia:NA23_00800"/>
<evidence type="ECO:0000313" key="3">
    <source>
        <dbReference type="EMBL" id="AMW32020.1"/>
    </source>
</evidence>
<name>A0AAI8CK23_FERIS</name>
<feature type="transmembrane region" description="Helical" evidence="1">
    <location>
        <begin position="12"/>
        <end position="32"/>
    </location>
</feature>
<dbReference type="Proteomes" id="UP000093740">
    <property type="component" value="Chromosome"/>
</dbReference>
<feature type="transmembrane region" description="Helical" evidence="1">
    <location>
        <begin position="44"/>
        <end position="63"/>
    </location>
</feature>
<evidence type="ECO:0000259" key="2">
    <source>
        <dbReference type="Pfam" id="PF07331"/>
    </source>
</evidence>
<keyword evidence="1" id="KW-1133">Transmembrane helix</keyword>
<sequence>MKKLTNILKNLIFPIIFIVVSIVSYIQAVLIRTLRFGGSLGGDFFPKLISLLTLLFSILWLVMEIRSLKKKSQVAESSNDAGHNVGFRNSLLFLIIFAAAVWLMKYVGFLLSAFLIVFFNYIFLKDEMKLKDLPLAIAYTAVVSFGIWYLFEKVFELVFPRGIFW</sequence>
<dbReference type="Pfam" id="PF07331">
    <property type="entry name" value="TctB"/>
    <property type="match status" value="1"/>
</dbReference>
<accession>A0AAI8CK23</accession>
<evidence type="ECO:0000256" key="1">
    <source>
        <dbReference type="SAM" id="Phobius"/>
    </source>
</evidence>
<organism evidence="3 4">
    <name type="scientific">Fervidobacterium islandicum</name>
    <dbReference type="NCBI Taxonomy" id="2423"/>
    <lineage>
        <taxon>Bacteria</taxon>
        <taxon>Thermotogati</taxon>
        <taxon>Thermotogota</taxon>
        <taxon>Thermotogae</taxon>
        <taxon>Thermotogales</taxon>
        <taxon>Fervidobacteriaceae</taxon>
        <taxon>Fervidobacterium</taxon>
    </lineage>
</organism>
<protein>
    <submittedName>
        <fullName evidence="3">Tripartite tricarboxylate transporter TctB family protein</fullName>
    </submittedName>
</protein>
<feature type="transmembrane region" description="Helical" evidence="1">
    <location>
        <begin position="133"/>
        <end position="151"/>
    </location>
</feature>
<dbReference type="AlphaFoldDB" id="A0AAI8CK23"/>
<dbReference type="InterPro" id="IPR009936">
    <property type="entry name" value="DUF1468"/>
</dbReference>
<gene>
    <name evidence="3" type="ORF">NA23_00800</name>
</gene>
<evidence type="ECO:0000313" key="4">
    <source>
        <dbReference type="Proteomes" id="UP000093740"/>
    </source>
</evidence>
<keyword evidence="1" id="KW-0472">Membrane</keyword>
<keyword evidence="1" id="KW-0812">Transmembrane</keyword>